<evidence type="ECO:0000256" key="6">
    <source>
        <dbReference type="ARBA" id="ARBA00022801"/>
    </source>
</evidence>
<evidence type="ECO:0000256" key="5">
    <source>
        <dbReference type="ARBA" id="ARBA00022723"/>
    </source>
</evidence>
<evidence type="ECO:0000256" key="8">
    <source>
        <dbReference type="ARBA" id="ARBA00022989"/>
    </source>
</evidence>
<feature type="transmembrane region" description="Helical" evidence="11">
    <location>
        <begin position="27"/>
        <end position="56"/>
    </location>
</feature>
<dbReference type="AlphaFoldDB" id="A0A162CTV7"/>
<evidence type="ECO:0000256" key="11">
    <source>
        <dbReference type="SAM" id="Phobius"/>
    </source>
</evidence>
<keyword evidence="14" id="KW-1185">Reference proteome</keyword>
<evidence type="ECO:0000259" key="12">
    <source>
        <dbReference type="Pfam" id="PF01435"/>
    </source>
</evidence>
<feature type="domain" description="Peptidase M48" evidence="12">
    <location>
        <begin position="113"/>
        <end position="368"/>
    </location>
</feature>
<keyword evidence="2" id="KW-1003">Cell membrane</keyword>
<evidence type="ECO:0000256" key="9">
    <source>
        <dbReference type="ARBA" id="ARBA00023049"/>
    </source>
</evidence>
<dbReference type="CDD" id="cd07328">
    <property type="entry name" value="M48_Ste24p_like"/>
    <property type="match status" value="1"/>
</dbReference>
<evidence type="ECO:0000256" key="1">
    <source>
        <dbReference type="ARBA" id="ARBA00001947"/>
    </source>
</evidence>
<evidence type="ECO:0000256" key="7">
    <source>
        <dbReference type="ARBA" id="ARBA00022833"/>
    </source>
</evidence>
<dbReference type="Proteomes" id="UP000076715">
    <property type="component" value="Unassembled WGS sequence"/>
</dbReference>
<keyword evidence="6" id="KW-0378">Hydrolase</keyword>
<dbReference type="PANTHER" id="PTHR43221:SF2">
    <property type="entry name" value="PROTEASE HTPX HOMOLOG"/>
    <property type="match status" value="1"/>
</dbReference>
<keyword evidence="5" id="KW-0479">Metal-binding</keyword>
<reference evidence="13 14" key="1">
    <citation type="submission" date="2016-01" db="EMBL/GenBank/DDBJ databases">
        <title>The draft genome sequence of Aquimarina sp. RZW4-3-2.</title>
        <authorList>
            <person name="Wang Y."/>
        </authorList>
    </citation>
    <scope>NUCLEOTIDE SEQUENCE [LARGE SCALE GENOMIC DNA]</scope>
    <source>
        <strain evidence="13 14">RZW4-3-2</strain>
    </source>
</reference>
<protein>
    <recommendedName>
        <fullName evidence="12">Peptidase M48 domain-containing protein</fullName>
    </recommendedName>
</protein>
<keyword evidence="7" id="KW-0862">Zinc</keyword>
<keyword evidence="4 11" id="KW-0812">Transmembrane</keyword>
<name>A0A162CTV7_9FLAO</name>
<dbReference type="STRING" id="1642818.AWE51_24530"/>
<proteinExistence type="predicted"/>
<keyword evidence="8 11" id="KW-1133">Transmembrane helix</keyword>
<keyword evidence="9" id="KW-0482">Metalloprotease</keyword>
<accession>A0A162CTV7</accession>
<evidence type="ECO:0000256" key="3">
    <source>
        <dbReference type="ARBA" id="ARBA00022670"/>
    </source>
</evidence>
<keyword evidence="10 11" id="KW-0472">Membrane</keyword>
<sequence length="702" mass="81568">MEEFYPISPELDRKDFTKINASYKNNVLIVLLGIVLFFLIYSAAVAGSMYLLYLAITYDIGDINKLTIFLKIGTIGMSAMFVLFMVKFLFKKQRLDDNPLNIEIKEDEHPKLFQFIRKLSSETNAPFPKKIYVNHEINAAVFYNSTILSLFVPTKKNLLIGLGLVNGLNLTEFKAVLAHEFGHFSQSSMRLGSYVYMTNRIIYDMVNERDSWDHTLESMKNSDIRIAIFAWLLMPAVWTTRQLMILIYKGINILQSSLSRQMEYHADLVAVSVTGSDAIVNGLYKLDATSQAFNFASEHIYSAIQDKKYTTDLLYHHTRAYEYLKETQQEFKEKLLENCNHQRVFLEDDDANIPNMYASHPSGYKREDNAKKKYIKGVEDARSPWILFGDKDALCEKVTKNLITLNFNLPKDAKFTKASEVEEFIKSEIEETQFDSKYLGNYDNRFMTEFSLDSIESMLSTYAIDSSNSIDKLKDLYSHQLTEKMAKEKVVDEELQLLAKVLNKQSKEKQFNFRGNKYSNKEAEKVYKDLIEELDQDKWFEDFDKKVFASTYAIATPEKKEELLLRYRFQFEFQKYHKAFIDIQNEFHLKINEINTIGNLSESEVSNFARKFNMLYNQTTEALKEVDVLRLPPMNNTKHISSLKDHLLDEDVEFISSATLDGPKLNSFLMQLENIIAKSKRLYFKSLGNILKLQETIRQNAV</sequence>
<dbReference type="Pfam" id="PF01435">
    <property type="entry name" value="Peptidase_M48"/>
    <property type="match status" value="1"/>
</dbReference>
<keyword evidence="3" id="KW-0645">Protease</keyword>
<organism evidence="13 14">
    <name type="scientific">Aquimarina aggregata</name>
    <dbReference type="NCBI Taxonomy" id="1642818"/>
    <lineage>
        <taxon>Bacteria</taxon>
        <taxon>Pseudomonadati</taxon>
        <taxon>Bacteroidota</taxon>
        <taxon>Flavobacteriia</taxon>
        <taxon>Flavobacteriales</taxon>
        <taxon>Flavobacteriaceae</taxon>
        <taxon>Aquimarina</taxon>
    </lineage>
</organism>
<evidence type="ECO:0000256" key="4">
    <source>
        <dbReference type="ARBA" id="ARBA00022692"/>
    </source>
</evidence>
<dbReference type="OrthoDB" id="9789270at2"/>
<dbReference type="GO" id="GO:0046872">
    <property type="term" value="F:metal ion binding"/>
    <property type="evidence" value="ECO:0007669"/>
    <property type="project" value="UniProtKB-KW"/>
</dbReference>
<dbReference type="GO" id="GO:0006508">
    <property type="term" value="P:proteolysis"/>
    <property type="evidence" value="ECO:0007669"/>
    <property type="project" value="UniProtKB-KW"/>
</dbReference>
<dbReference type="PANTHER" id="PTHR43221">
    <property type="entry name" value="PROTEASE HTPX"/>
    <property type="match status" value="1"/>
</dbReference>
<dbReference type="InterPro" id="IPR050083">
    <property type="entry name" value="HtpX_protease"/>
</dbReference>
<evidence type="ECO:0000313" key="13">
    <source>
        <dbReference type="EMBL" id="KZS40969.1"/>
    </source>
</evidence>
<dbReference type="EMBL" id="LQRT01000010">
    <property type="protein sequence ID" value="KZS40969.1"/>
    <property type="molecule type" value="Genomic_DNA"/>
</dbReference>
<comment type="caution">
    <text evidence="13">The sequence shown here is derived from an EMBL/GenBank/DDBJ whole genome shotgun (WGS) entry which is preliminary data.</text>
</comment>
<evidence type="ECO:0000313" key="14">
    <source>
        <dbReference type="Proteomes" id="UP000076715"/>
    </source>
</evidence>
<gene>
    <name evidence="13" type="ORF">AWE51_24530</name>
</gene>
<feature type="transmembrane region" description="Helical" evidence="11">
    <location>
        <begin position="68"/>
        <end position="90"/>
    </location>
</feature>
<comment type="cofactor">
    <cofactor evidence="1">
        <name>Zn(2+)</name>
        <dbReference type="ChEBI" id="CHEBI:29105"/>
    </cofactor>
</comment>
<evidence type="ECO:0000256" key="10">
    <source>
        <dbReference type="ARBA" id="ARBA00023136"/>
    </source>
</evidence>
<evidence type="ECO:0000256" key="2">
    <source>
        <dbReference type="ARBA" id="ARBA00022475"/>
    </source>
</evidence>
<dbReference type="GO" id="GO:0004222">
    <property type="term" value="F:metalloendopeptidase activity"/>
    <property type="evidence" value="ECO:0007669"/>
    <property type="project" value="InterPro"/>
</dbReference>
<feature type="transmembrane region" description="Helical" evidence="11">
    <location>
        <begin position="226"/>
        <end position="248"/>
    </location>
</feature>
<dbReference type="RefSeq" id="WP_066313476.1">
    <property type="nucleotide sequence ID" value="NZ_LQRT01000010.1"/>
</dbReference>
<dbReference type="Gene3D" id="3.30.2010.10">
    <property type="entry name" value="Metalloproteases ('zincins'), catalytic domain"/>
    <property type="match status" value="1"/>
</dbReference>
<dbReference type="InterPro" id="IPR001915">
    <property type="entry name" value="Peptidase_M48"/>
</dbReference>